<gene>
    <name evidence="2" type="ORF">ABH992_007322</name>
</gene>
<sequence length="56" mass="5641">MRSVGFFVVATLLAATSAQADGPYPAVPPETGVAPSVGSISDAYRCLGPCVVDESL</sequence>
<feature type="chain" id="PRO_5045926880" description="Porin" evidence="1">
    <location>
        <begin position="21"/>
        <end position="56"/>
    </location>
</feature>
<evidence type="ECO:0000313" key="3">
    <source>
        <dbReference type="Proteomes" id="UP001565474"/>
    </source>
</evidence>
<name>A0ABV4GVN2_9BRAD</name>
<evidence type="ECO:0000313" key="2">
    <source>
        <dbReference type="EMBL" id="MEY9474923.1"/>
    </source>
</evidence>
<accession>A0ABV4GVN2</accession>
<evidence type="ECO:0008006" key="4">
    <source>
        <dbReference type="Google" id="ProtNLM"/>
    </source>
</evidence>
<organism evidence="2 3">
    <name type="scientific">Bradyrhizobium yuanmingense</name>
    <dbReference type="NCBI Taxonomy" id="108015"/>
    <lineage>
        <taxon>Bacteria</taxon>
        <taxon>Pseudomonadati</taxon>
        <taxon>Pseudomonadota</taxon>
        <taxon>Alphaproteobacteria</taxon>
        <taxon>Hyphomicrobiales</taxon>
        <taxon>Nitrobacteraceae</taxon>
        <taxon>Bradyrhizobium</taxon>
    </lineage>
</organism>
<reference evidence="2 3" key="1">
    <citation type="submission" date="2024-07" db="EMBL/GenBank/DDBJ databases">
        <title>Genomic Encyclopedia of Type Strains, Phase V (KMG-V): Genome sequencing to study the core and pangenomes of soil and plant-associated prokaryotes.</title>
        <authorList>
            <person name="Whitman W."/>
        </authorList>
    </citation>
    <scope>NUCLEOTIDE SEQUENCE [LARGE SCALE GENOMIC DNA]</scope>
    <source>
        <strain evidence="2 3">USDA 222</strain>
    </source>
</reference>
<evidence type="ECO:0000256" key="1">
    <source>
        <dbReference type="SAM" id="SignalP"/>
    </source>
</evidence>
<feature type="signal peptide" evidence="1">
    <location>
        <begin position="1"/>
        <end position="20"/>
    </location>
</feature>
<comment type="caution">
    <text evidence="2">The sequence shown here is derived from an EMBL/GenBank/DDBJ whole genome shotgun (WGS) entry which is preliminary data.</text>
</comment>
<keyword evidence="3" id="KW-1185">Reference proteome</keyword>
<protein>
    <recommendedName>
        <fullName evidence="4">Porin</fullName>
    </recommendedName>
</protein>
<keyword evidence="1" id="KW-0732">Signal</keyword>
<dbReference type="EMBL" id="JBGBZN010000002">
    <property type="protein sequence ID" value="MEY9474923.1"/>
    <property type="molecule type" value="Genomic_DNA"/>
</dbReference>
<dbReference type="Proteomes" id="UP001565474">
    <property type="component" value="Unassembled WGS sequence"/>
</dbReference>
<proteinExistence type="predicted"/>